<keyword evidence="3" id="KW-1185">Reference proteome</keyword>
<keyword evidence="1" id="KW-0812">Transmembrane</keyword>
<evidence type="ECO:0000313" key="2">
    <source>
        <dbReference type="EMBL" id="EWM20240.1"/>
    </source>
</evidence>
<comment type="caution">
    <text evidence="2">The sequence shown here is derived from an EMBL/GenBank/DDBJ whole genome shotgun (WGS) entry which is preliminary data.</text>
</comment>
<evidence type="ECO:0000256" key="1">
    <source>
        <dbReference type="SAM" id="Phobius"/>
    </source>
</evidence>
<dbReference type="AlphaFoldDB" id="W7SZF4"/>
<evidence type="ECO:0000313" key="3">
    <source>
        <dbReference type="Proteomes" id="UP000019335"/>
    </source>
</evidence>
<organism evidence="2 3">
    <name type="scientific">Nannochloropsis gaditana</name>
    <dbReference type="NCBI Taxonomy" id="72520"/>
    <lineage>
        <taxon>Eukaryota</taxon>
        <taxon>Sar</taxon>
        <taxon>Stramenopiles</taxon>
        <taxon>Ochrophyta</taxon>
        <taxon>Eustigmatophyceae</taxon>
        <taxon>Eustigmatales</taxon>
        <taxon>Monodopsidaceae</taxon>
        <taxon>Nannochloropsis</taxon>
    </lineage>
</organism>
<keyword evidence="1" id="KW-1133">Transmembrane helix</keyword>
<sequence length="547" mass="63785">MLHRAFSCATTPFVRDEYSLHKKEDDRRYKNHIKSYRPLGYSLLVIVLITVLLASLRLQKKEFDLQSHHVDDPTLDFSKATLEKNDLKFSKCLAQVLDTEVSNDMQDKDILPLVKCFIENGELGKARLLVDTTSDQSFPRAEPAYYLCKAFREKENYALAYYYYLLASKMSTSKPAGRLPGEEAVHDYLLDYEKSIIWYYVGALSDRSTRRHGLSLCMNLLENPLLPSNLASIVYNNIPVYTQSLRGHRTLLRAEKNENDPWRFSTPTFLDSHVLLREVNYFAAEDGSYHVSQDSQVKTRVLVDGSDQYIKIQESEDFRKRITERGWHHPEAYVQGLEDTRFKSTFDYKANSSVIYTLSASMEYSRSANHMNQLLGVIEPDTWTLTIQDIIRGPFGDRTEKNWVFVNGIESLVYEWYPFIRIGHIDRDKGEFVIDRSIQSPLSFLNMRGSTNGILHRNEWWFVTHMVKHRSGRRRIYTHRIVILNFEMSQVLRYSLPFTFNSETDIEYCLGLKADNEGLTFGYSVRDKSSWTLQCSWGEIEQYFDDV</sequence>
<dbReference type="Proteomes" id="UP000019335">
    <property type="component" value="Unassembled WGS sequence"/>
</dbReference>
<keyword evidence="1" id="KW-0472">Membrane</keyword>
<dbReference type="EMBL" id="AZIL01003259">
    <property type="protein sequence ID" value="EWM20240.1"/>
    <property type="molecule type" value="Genomic_DNA"/>
</dbReference>
<feature type="transmembrane region" description="Helical" evidence="1">
    <location>
        <begin position="38"/>
        <end position="58"/>
    </location>
</feature>
<reference evidence="2 3" key="1">
    <citation type="journal article" date="2014" name="Mol. Plant">
        <title>Chromosome Scale Genome Assembly and Transcriptome Profiling of Nannochloropsis gaditana in Nitrogen Depletion.</title>
        <authorList>
            <person name="Corteggiani Carpinelli E."/>
            <person name="Telatin A."/>
            <person name="Vitulo N."/>
            <person name="Forcato C."/>
            <person name="D'Angelo M."/>
            <person name="Schiavon R."/>
            <person name="Vezzi A."/>
            <person name="Giacometti G.M."/>
            <person name="Morosinotto T."/>
            <person name="Valle G."/>
        </authorList>
    </citation>
    <scope>NUCLEOTIDE SEQUENCE [LARGE SCALE GENOMIC DNA]</scope>
    <source>
        <strain evidence="2 3">B-31</strain>
    </source>
</reference>
<gene>
    <name evidence="2" type="ORF">Naga_100380g2</name>
</gene>
<protein>
    <submittedName>
        <fullName evidence="2">Uncharacterized protein</fullName>
    </submittedName>
</protein>
<proteinExistence type="predicted"/>
<name>W7SZF4_9STRA</name>
<accession>W7SZF4</accession>